<protein>
    <submittedName>
        <fullName evidence="2">Uncharacterized protein</fullName>
    </submittedName>
</protein>
<organism evidence="2 3">
    <name type="scientific">Cerrena zonata</name>
    <dbReference type="NCBI Taxonomy" id="2478898"/>
    <lineage>
        <taxon>Eukaryota</taxon>
        <taxon>Fungi</taxon>
        <taxon>Dikarya</taxon>
        <taxon>Basidiomycota</taxon>
        <taxon>Agaricomycotina</taxon>
        <taxon>Agaricomycetes</taxon>
        <taxon>Polyporales</taxon>
        <taxon>Cerrenaceae</taxon>
        <taxon>Cerrena</taxon>
    </lineage>
</organism>
<feature type="region of interest" description="Disordered" evidence="1">
    <location>
        <begin position="1"/>
        <end position="24"/>
    </location>
</feature>
<dbReference type="AlphaFoldDB" id="A0AAW0FVE3"/>
<name>A0AAW0FVE3_9APHY</name>
<gene>
    <name evidence="2" type="ORF">QCA50_013716</name>
</gene>
<sequence>MSNPDSDIQILNKGLPTDPADRPKWNNARERTLTYLYLENTPISGRFFLFHDLMNPALLGNQSGMAARKLAAQLNCLIQLEWDFTGSAINVLRERLSSRLRG</sequence>
<keyword evidence="3" id="KW-1185">Reference proteome</keyword>
<accession>A0AAW0FVE3</accession>
<evidence type="ECO:0000313" key="2">
    <source>
        <dbReference type="EMBL" id="KAK7683044.1"/>
    </source>
</evidence>
<reference evidence="2 3" key="1">
    <citation type="submission" date="2022-09" db="EMBL/GenBank/DDBJ databases">
        <authorList>
            <person name="Palmer J.M."/>
        </authorList>
    </citation>
    <scope>NUCLEOTIDE SEQUENCE [LARGE SCALE GENOMIC DNA]</scope>
    <source>
        <strain evidence="2 3">DSM 7382</strain>
    </source>
</reference>
<proteinExistence type="predicted"/>
<evidence type="ECO:0000313" key="3">
    <source>
        <dbReference type="Proteomes" id="UP001385951"/>
    </source>
</evidence>
<dbReference type="EMBL" id="JASBNA010000032">
    <property type="protein sequence ID" value="KAK7683044.1"/>
    <property type="molecule type" value="Genomic_DNA"/>
</dbReference>
<dbReference type="Proteomes" id="UP001385951">
    <property type="component" value="Unassembled WGS sequence"/>
</dbReference>
<evidence type="ECO:0000256" key="1">
    <source>
        <dbReference type="SAM" id="MobiDB-lite"/>
    </source>
</evidence>
<comment type="caution">
    <text evidence="2">The sequence shown here is derived from an EMBL/GenBank/DDBJ whole genome shotgun (WGS) entry which is preliminary data.</text>
</comment>